<reference evidence="1" key="1">
    <citation type="submission" date="2021-01" db="EMBL/GenBank/DDBJ databases">
        <title>Whole genome shotgun sequence of Planosporangium mesophilum NBRC 109066.</title>
        <authorList>
            <person name="Komaki H."/>
            <person name="Tamura T."/>
        </authorList>
    </citation>
    <scope>NUCLEOTIDE SEQUENCE</scope>
    <source>
        <strain evidence="1">NBRC 109066</strain>
    </source>
</reference>
<comment type="caution">
    <text evidence="1">The sequence shown here is derived from an EMBL/GenBank/DDBJ whole genome shotgun (WGS) entry which is preliminary data.</text>
</comment>
<keyword evidence="2" id="KW-1185">Reference proteome</keyword>
<sequence>MSLPDALLAALRDFAARIDALDPAAPLVGDLEVRLGGQQVRLTLRAPVARALVEALRAYHDPRDQGRCDHCGGRRLDDNFLCRDCGRPNGLFGQLLAERAARYTESEAIEAPPGGRHARDTA</sequence>
<dbReference type="Proteomes" id="UP000599074">
    <property type="component" value="Unassembled WGS sequence"/>
</dbReference>
<name>A0A8J3TB67_9ACTN</name>
<dbReference type="EMBL" id="BOON01000024">
    <property type="protein sequence ID" value="GII23124.1"/>
    <property type="molecule type" value="Genomic_DNA"/>
</dbReference>
<dbReference type="AlphaFoldDB" id="A0A8J3TB67"/>
<accession>A0A8J3TB67</accession>
<evidence type="ECO:0000313" key="2">
    <source>
        <dbReference type="Proteomes" id="UP000599074"/>
    </source>
</evidence>
<dbReference type="RefSeq" id="WP_168115737.1">
    <property type="nucleotide sequence ID" value="NZ_BOON01000024.1"/>
</dbReference>
<organism evidence="1 2">
    <name type="scientific">Planosporangium mesophilum</name>
    <dbReference type="NCBI Taxonomy" id="689768"/>
    <lineage>
        <taxon>Bacteria</taxon>
        <taxon>Bacillati</taxon>
        <taxon>Actinomycetota</taxon>
        <taxon>Actinomycetes</taxon>
        <taxon>Micromonosporales</taxon>
        <taxon>Micromonosporaceae</taxon>
        <taxon>Planosporangium</taxon>
    </lineage>
</organism>
<proteinExistence type="predicted"/>
<protein>
    <submittedName>
        <fullName evidence="1">Uncharacterized protein</fullName>
    </submittedName>
</protein>
<evidence type="ECO:0000313" key="1">
    <source>
        <dbReference type="EMBL" id="GII23124.1"/>
    </source>
</evidence>
<gene>
    <name evidence="1" type="ORF">Pme01_27210</name>
</gene>